<protein>
    <submittedName>
        <fullName evidence="1">13463_t:CDS:1</fullName>
    </submittedName>
</protein>
<name>A0ACA9PHD0_9GLOM</name>
<comment type="caution">
    <text evidence="1">The sequence shown here is derived from an EMBL/GenBank/DDBJ whole genome shotgun (WGS) entry which is preliminary data.</text>
</comment>
<organism evidence="1 2">
    <name type="scientific">Acaulospora colombiana</name>
    <dbReference type="NCBI Taxonomy" id="27376"/>
    <lineage>
        <taxon>Eukaryota</taxon>
        <taxon>Fungi</taxon>
        <taxon>Fungi incertae sedis</taxon>
        <taxon>Mucoromycota</taxon>
        <taxon>Glomeromycotina</taxon>
        <taxon>Glomeromycetes</taxon>
        <taxon>Diversisporales</taxon>
        <taxon>Acaulosporaceae</taxon>
        <taxon>Acaulospora</taxon>
    </lineage>
</organism>
<dbReference type="EMBL" id="CAJVPT010035239">
    <property type="protein sequence ID" value="CAG8710729.1"/>
    <property type="molecule type" value="Genomic_DNA"/>
</dbReference>
<evidence type="ECO:0000313" key="2">
    <source>
        <dbReference type="Proteomes" id="UP000789525"/>
    </source>
</evidence>
<gene>
    <name evidence="1" type="ORF">ACOLOM_LOCUS10655</name>
</gene>
<accession>A0ACA9PHD0</accession>
<reference evidence="1" key="1">
    <citation type="submission" date="2021-06" db="EMBL/GenBank/DDBJ databases">
        <authorList>
            <person name="Kallberg Y."/>
            <person name="Tangrot J."/>
            <person name="Rosling A."/>
        </authorList>
    </citation>
    <scope>NUCLEOTIDE SEQUENCE</scope>
    <source>
        <strain evidence="1">CL356</strain>
    </source>
</reference>
<evidence type="ECO:0000313" key="1">
    <source>
        <dbReference type="EMBL" id="CAG8710729.1"/>
    </source>
</evidence>
<proteinExistence type="predicted"/>
<dbReference type="Proteomes" id="UP000789525">
    <property type="component" value="Unassembled WGS sequence"/>
</dbReference>
<sequence>MEDIGLPTLRDLDLRGVDDMEPGELAWLSLLRLVGQELRTLSLPAAKLHKIYLPEEFWSICPNLEDVFFNVWPAGAPPPEGHPLHTVGLDYLSILDKRYPNDRVLDWPGLHIIRVDIEWDYWRNRGYFLMPPFPLRWFSPNHRVEDRHGDSFEEYLSRVDLSKDVGRSNEGGPFKYFALSAVQRYLLQE</sequence>
<keyword evidence="2" id="KW-1185">Reference proteome</keyword>